<dbReference type="AlphaFoldDB" id="A0A922NTI1"/>
<name>A0A922NTI1_9STRE</name>
<sequence>MARHLESNTKRLQAAQERDQARFEALAAEDRVKQG</sequence>
<gene>
    <name evidence="1" type="ORF">CECT5772_09592</name>
</gene>
<accession>A0A922NTI1</accession>
<protein>
    <submittedName>
        <fullName evidence="1">Membrane protein</fullName>
    </submittedName>
</protein>
<organism evidence="1 2">
    <name type="scientific">Streptococcus equi subsp. ruminatorum CECT 5772</name>
    <dbReference type="NCBI Taxonomy" id="1051981"/>
    <lineage>
        <taxon>Bacteria</taxon>
        <taxon>Bacillati</taxon>
        <taxon>Bacillota</taxon>
        <taxon>Bacilli</taxon>
        <taxon>Lactobacillales</taxon>
        <taxon>Streptococcaceae</taxon>
        <taxon>Streptococcus</taxon>
    </lineage>
</organism>
<dbReference type="EMBL" id="AWEX01000103">
    <property type="protein sequence ID" value="KED03660.1"/>
    <property type="molecule type" value="Genomic_DNA"/>
</dbReference>
<reference evidence="1 2" key="1">
    <citation type="journal article" date="2014" name="Int. J. Syst. Evol. Microbiol.">
        <title>Phylogenomics and the dynamic genome evolution of the genus Streptococcus.</title>
        <authorList>
            <consortium name="The Broad Institute Genome Sequencing Platform"/>
            <person name="Richards V.P."/>
            <person name="Palmer S.R."/>
            <person name="Pavinski Bitar P.D."/>
            <person name="Qin X."/>
            <person name="Weinstock G.M."/>
            <person name="Highlander S.K."/>
            <person name="Town C.D."/>
            <person name="Burne R.A."/>
            <person name="Stanhope M.J."/>
        </authorList>
    </citation>
    <scope>NUCLEOTIDE SEQUENCE [LARGE SCALE GENOMIC DNA]</scope>
    <source>
        <strain evidence="1 2">CECT 5772</strain>
    </source>
</reference>
<comment type="caution">
    <text evidence="1">The sequence shown here is derived from an EMBL/GenBank/DDBJ whole genome shotgun (WGS) entry which is preliminary data.</text>
</comment>
<evidence type="ECO:0000313" key="1">
    <source>
        <dbReference type="EMBL" id="KED03660.1"/>
    </source>
</evidence>
<proteinExistence type="predicted"/>
<evidence type="ECO:0000313" key="2">
    <source>
        <dbReference type="Proteomes" id="UP000028704"/>
    </source>
</evidence>
<dbReference type="Proteomes" id="UP000028704">
    <property type="component" value="Unassembled WGS sequence"/>
</dbReference>